<keyword evidence="2" id="KW-0732">Signal</keyword>
<dbReference type="Proteomes" id="UP000479526">
    <property type="component" value="Unassembled WGS sequence"/>
</dbReference>
<sequence length="227" mass="24789">MRRTSGIVAGLMLLGPLAVSVPASAAPALASAAKGVTAKKAPFATFKVHNVVYPKKVKAGAKITYYFEITNVGPHSADYYYIGGILPKGIISTLKWNGPKNTTCTWEGNEFWCWPPPILYPNPEEDWQTDTTWLTIQVTLNKKTRGTATAKLGGITFDVPTGAGDLDEKRLRELGIKGWIYTKTVKTQIVAPSVKKTKKSTKQVYVPPPPPPPKPDRAPTRNRKKGT</sequence>
<evidence type="ECO:0000256" key="2">
    <source>
        <dbReference type="SAM" id="SignalP"/>
    </source>
</evidence>
<dbReference type="RefSeq" id="WP_161479895.1">
    <property type="nucleotide sequence ID" value="NZ_WXEW01000003.1"/>
</dbReference>
<reference evidence="3 4" key="1">
    <citation type="submission" date="2020-01" db="EMBL/GenBank/DDBJ databases">
        <title>Herbidospora sp. NEAU-GS84 nov., a novel actinomycete isolated from soil.</title>
        <authorList>
            <person name="Han L."/>
        </authorList>
    </citation>
    <scope>NUCLEOTIDE SEQUENCE [LARGE SCALE GENOMIC DNA]</scope>
    <source>
        <strain evidence="3 4">NEAU-GS84</strain>
    </source>
</reference>
<feature type="region of interest" description="Disordered" evidence="1">
    <location>
        <begin position="193"/>
        <end position="227"/>
    </location>
</feature>
<evidence type="ECO:0000313" key="3">
    <source>
        <dbReference type="EMBL" id="NAS22541.1"/>
    </source>
</evidence>
<feature type="chain" id="PRO_5028911311" description="DUF11 domain-containing protein" evidence="2">
    <location>
        <begin position="26"/>
        <end position="227"/>
    </location>
</feature>
<dbReference type="AlphaFoldDB" id="A0A7C9JC48"/>
<name>A0A7C9JC48_9ACTN</name>
<evidence type="ECO:0000313" key="4">
    <source>
        <dbReference type="Proteomes" id="UP000479526"/>
    </source>
</evidence>
<comment type="caution">
    <text evidence="3">The sequence shown here is derived from an EMBL/GenBank/DDBJ whole genome shotgun (WGS) entry which is preliminary data.</text>
</comment>
<keyword evidence="4" id="KW-1185">Reference proteome</keyword>
<feature type="signal peptide" evidence="2">
    <location>
        <begin position="1"/>
        <end position="25"/>
    </location>
</feature>
<evidence type="ECO:0000256" key="1">
    <source>
        <dbReference type="SAM" id="MobiDB-lite"/>
    </source>
</evidence>
<proteinExistence type="predicted"/>
<evidence type="ECO:0008006" key="5">
    <source>
        <dbReference type="Google" id="ProtNLM"/>
    </source>
</evidence>
<accession>A0A7C9JC48</accession>
<organism evidence="3 4">
    <name type="scientific">Herbidospora solisilvae</name>
    <dbReference type="NCBI Taxonomy" id="2696284"/>
    <lineage>
        <taxon>Bacteria</taxon>
        <taxon>Bacillati</taxon>
        <taxon>Actinomycetota</taxon>
        <taxon>Actinomycetes</taxon>
        <taxon>Streptosporangiales</taxon>
        <taxon>Streptosporangiaceae</taxon>
        <taxon>Herbidospora</taxon>
    </lineage>
</organism>
<gene>
    <name evidence="3" type="ORF">GT755_12695</name>
</gene>
<protein>
    <recommendedName>
        <fullName evidence="5">DUF11 domain-containing protein</fullName>
    </recommendedName>
</protein>
<dbReference type="EMBL" id="WXEW01000003">
    <property type="protein sequence ID" value="NAS22541.1"/>
    <property type="molecule type" value="Genomic_DNA"/>
</dbReference>